<dbReference type="InterPro" id="IPR013216">
    <property type="entry name" value="Methyltransf_11"/>
</dbReference>
<proteinExistence type="predicted"/>
<dbReference type="AlphaFoldDB" id="A0A7J3SKM8"/>
<dbReference type="Pfam" id="PF08241">
    <property type="entry name" value="Methyltransf_11"/>
    <property type="match status" value="1"/>
</dbReference>
<dbReference type="CDD" id="cd02440">
    <property type="entry name" value="AdoMet_MTases"/>
    <property type="match status" value="1"/>
</dbReference>
<evidence type="ECO:0000259" key="1">
    <source>
        <dbReference type="Pfam" id="PF08241"/>
    </source>
</evidence>
<sequence>MYLYIYKAKLIQRCPSLCAGEDRVTFKVFDERAKEYDSWFDKHDIIYENELILIKQFPCESPCLEIGVGTGRFAAPLRIEVGVDPSLQELSIAASRGIEAVRGVAEHLPFRDGSFLTSYMVVTICFVSDPIESLNEAARVLKKGGRLVICVVPRDSEWGEFYEERKRKGESIFYRDAIFYTKKQLKDMLGGSGFKIERGASVLHFHPWEKAYVEEPSEGENGSFVCYEARKS</sequence>
<dbReference type="GO" id="GO:0032259">
    <property type="term" value="P:methylation"/>
    <property type="evidence" value="ECO:0007669"/>
    <property type="project" value="UniProtKB-KW"/>
</dbReference>
<evidence type="ECO:0000313" key="2">
    <source>
        <dbReference type="EMBL" id="HGZ60134.1"/>
    </source>
</evidence>
<accession>A0A7J3SKM8</accession>
<reference evidence="2" key="1">
    <citation type="journal article" date="2020" name="mSystems">
        <title>Genome- and Community-Level Interaction Insights into Carbon Utilization and Element Cycling Functions of Hydrothermarchaeota in Hydrothermal Sediment.</title>
        <authorList>
            <person name="Zhou Z."/>
            <person name="Liu Y."/>
            <person name="Xu W."/>
            <person name="Pan J."/>
            <person name="Luo Z.H."/>
            <person name="Li M."/>
        </authorList>
    </citation>
    <scope>NUCLEOTIDE SEQUENCE [LARGE SCALE GENOMIC DNA]</scope>
    <source>
        <strain evidence="2">SpSt-885</strain>
    </source>
</reference>
<gene>
    <name evidence="2" type="ORF">ENW83_02865</name>
</gene>
<dbReference type="PANTHER" id="PTHR42912">
    <property type="entry name" value="METHYLTRANSFERASE"/>
    <property type="match status" value="1"/>
</dbReference>
<dbReference type="GO" id="GO:0008757">
    <property type="term" value="F:S-adenosylmethionine-dependent methyltransferase activity"/>
    <property type="evidence" value="ECO:0007669"/>
    <property type="project" value="InterPro"/>
</dbReference>
<dbReference type="SUPFAM" id="SSF53335">
    <property type="entry name" value="S-adenosyl-L-methionine-dependent methyltransferases"/>
    <property type="match status" value="1"/>
</dbReference>
<keyword evidence="2" id="KW-0808">Transferase</keyword>
<protein>
    <submittedName>
        <fullName evidence="2">Class I SAM-dependent methyltransferase</fullName>
    </submittedName>
</protein>
<keyword evidence="2" id="KW-0489">Methyltransferase</keyword>
<dbReference type="InterPro" id="IPR050508">
    <property type="entry name" value="Methyltransf_Superfamily"/>
</dbReference>
<feature type="domain" description="Methyltransferase type 11" evidence="1">
    <location>
        <begin position="64"/>
        <end position="149"/>
    </location>
</feature>
<comment type="caution">
    <text evidence="2">The sequence shown here is derived from an EMBL/GenBank/DDBJ whole genome shotgun (WGS) entry which is preliminary data.</text>
</comment>
<dbReference type="PANTHER" id="PTHR42912:SF80">
    <property type="entry name" value="METHYLTRANSFERASE DOMAIN-CONTAINING PROTEIN"/>
    <property type="match status" value="1"/>
</dbReference>
<dbReference type="EMBL" id="DTLS01000080">
    <property type="protein sequence ID" value="HGZ60134.1"/>
    <property type="molecule type" value="Genomic_DNA"/>
</dbReference>
<name>A0A7J3SKM8_9CREN</name>
<dbReference type="Gene3D" id="3.40.50.150">
    <property type="entry name" value="Vaccinia Virus protein VP39"/>
    <property type="match status" value="1"/>
</dbReference>
<organism evidence="2">
    <name type="scientific">Fervidicoccus fontis</name>
    <dbReference type="NCBI Taxonomy" id="683846"/>
    <lineage>
        <taxon>Archaea</taxon>
        <taxon>Thermoproteota</taxon>
        <taxon>Thermoprotei</taxon>
        <taxon>Fervidicoccales</taxon>
        <taxon>Fervidicoccaceae</taxon>
        <taxon>Fervidicoccus</taxon>
    </lineage>
</organism>
<dbReference type="InterPro" id="IPR029063">
    <property type="entry name" value="SAM-dependent_MTases_sf"/>
</dbReference>